<dbReference type="Pfam" id="PF07686">
    <property type="entry name" value="V-set"/>
    <property type="match status" value="1"/>
</dbReference>
<feature type="domain" description="Ig-like" evidence="2">
    <location>
        <begin position="138"/>
        <end position="227"/>
    </location>
</feature>
<feature type="region of interest" description="Disordered" evidence="1">
    <location>
        <begin position="14"/>
        <end position="33"/>
    </location>
</feature>
<evidence type="ECO:0000313" key="3">
    <source>
        <dbReference type="EMBL" id="KOX74707.1"/>
    </source>
</evidence>
<dbReference type="GO" id="GO:0032589">
    <property type="term" value="C:neuron projection membrane"/>
    <property type="evidence" value="ECO:0007669"/>
    <property type="project" value="TreeGrafter"/>
</dbReference>
<dbReference type="STRING" id="166423.A0A0M9A0L1"/>
<dbReference type="InterPro" id="IPR007110">
    <property type="entry name" value="Ig-like_dom"/>
</dbReference>
<accession>A0A0M9A0L1</accession>
<dbReference type="InterPro" id="IPR037448">
    <property type="entry name" value="Zig-8"/>
</dbReference>
<dbReference type="InterPro" id="IPR003598">
    <property type="entry name" value="Ig_sub2"/>
</dbReference>
<dbReference type="PANTHER" id="PTHR23279:SF2">
    <property type="entry name" value="DEFECTIVE PROBOSCIS EXTENSION RESPONSE 19, ISOFORM A"/>
    <property type="match status" value="1"/>
</dbReference>
<evidence type="ECO:0000313" key="4">
    <source>
        <dbReference type="Proteomes" id="UP000053105"/>
    </source>
</evidence>
<dbReference type="EMBL" id="KQ435783">
    <property type="protein sequence ID" value="KOX74707.1"/>
    <property type="molecule type" value="Genomic_DNA"/>
</dbReference>
<protein>
    <submittedName>
        <fullName evidence="3">Neural cell adhesion molecule 2</fullName>
    </submittedName>
</protein>
<dbReference type="SUPFAM" id="SSF48726">
    <property type="entry name" value="Immunoglobulin"/>
    <property type="match status" value="2"/>
</dbReference>
<dbReference type="Pfam" id="PF13927">
    <property type="entry name" value="Ig_3"/>
    <property type="match status" value="1"/>
</dbReference>
<dbReference type="InterPro" id="IPR013783">
    <property type="entry name" value="Ig-like_fold"/>
</dbReference>
<feature type="domain" description="Ig-like" evidence="2">
    <location>
        <begin position="41"/>
        <end position="137"/>
    </location>
</feature>
<dbReference type="InterPro" id="IPR003599">
    <property type="entry name" value="Ig_sub"/>
</dbReference>
<dbReference type="Gene3D" id="2.60.40.10">
    <property type="entry name" value="Immunoglobulins"/>
    <property type="match status" value="2"/>
</dbReference>
<dbReference type="PROSITE" id="PS50835">
    <property type="entry name" value="IG_LIKE"/>
    <property type="match status" value="2"/>
</dbReference>
<evidence type="ECO:0000256" key="1">
    <source>
        <dbReference type="SAM" id="MobiDB-lite"/>
    </source>
</evidence>
<evidence type="ECO:0000259" key="2">
    <source>
        <dbReference type="PROSITE" id="PS50835"/>
    </source>
</evidence>
<dbReference type="SMART" id="SM00409">
    <property type="entry name" value="IG"/>
    <property type="match status" value="2"/>
</dbReference>
<organism evidence="3 4">
    <name type="scientific">Melipona quadrifasciata</name>
    <dbReference type="NCBI Taxonomy" id="166423"/>
    <lineage>
        <taxon>Eukaryota</taxon>
        <taxon>Metazoa</taxon>
        <taxon>Ecdysozoa</taxon>
        <taxon>Arthropoda</taxon>
        <taxon>Hexapoda</taxon>
        <taxon>Insecta</taxon>
        <taxon>Pterygota</taxon>
        <taxon>Neoptera</taxon>
        <taxon>Endopterygota</taxon>
        <taxon>Hymenoptera</taxon>
        <taxon>Apocrita</taxon>
        <taxon>Aculeata</taxon>
        <taxon>Apoidea</taxon>
        <taxon>Anthophila</taxon>
        <taxon>Apidae</taxon>
        <taxon>Melipona</taxon>
    </lineage>
</organism>
<dbReference type="InterPro" id="IPR036179">
    <property type="entry name" value="Ig-like_dom_sf"/>
</dbReference>
<dbReference type="InterPro" id="IPR013106">
    <property type="entry name" value="Ig_V-set"/>
</dbReference>
<gene>
    <name evidence="3" type="ORF">WN51_13142</name>
</gene>
<dbReference type="SMART" id="SM00406">
    <property type="entry name" value="IGv"/>
    <property type="match status" value="1"/>
</dbReference>
<keyword evidence="4" id="KW-1185">Reference proteome</keyword>
<dbReference type="CDD" id="cd00096">
    <property type="entry name" value="Ig"/>
    <property type="match status" value="1"/>
</dbReference>
<name>A0A0M9A0L1_9HYME</name>
<dbReference type="AlphaFoldDB" id="A0A0M9A0L1"/>
<dbReference type="OrthoDB" id="5359219at2759"/>
<dbReference type="SMART" id="SM00408">
    <property type="entry name" value="IGc2"/>
    <property type="match status" value="2"/>
</dbReference>
<dbReference type="Proteomes" id="UP000053105">
    <property type="component" value="Unassembled WGS sequence"/>
</dbReference>
<proteinExistence type="predicted"/>
<reference evidence="3 4" key="1">
    <citation type="submission" date="2015-07" db="EMBL/GenBank/DDBJ databases">
        <title>The genome of Melipona quadrifasciata.</title>
        <authorList>
            <person name="Pan H."/>
            <person name="Kapheim K."/>
        </authorList>
    </citation>
    <scope>NUCLEOTIDE SEQUENCE [LARGE SCALE GENOMIC DNA]</scope>
    <source>
        <strain evidence="3">0111107301</strain>
        <tissue evidence="3">Whole body</tissue>
    </source>
</reference>
<dbReference type="PANTHER" id="PTHR23279">
    <property type="entry name" value="DEFECTIVE PROBOSCIS EXTENSION RESPONSE DPR -RELATED"/>
    <property type="match status" value="1"/>
</dbReference>
<dbReference type="GO" id="GO:0050808">
    <property type="term" value="P:synapse organization"/>
    <property type="evidence" value="ECO:0007669"/>
    <property type="project" value="TreeGrafter"/>
</dbReference>
<sequence>MALQKIVSFPLTDEPAGNPVDGSAIGSEKSANEDERNNILSSVAVSVKDVLAQTGGNAMLPCRFTGPGIVTWIRRKDRQLLTLGTGTHVIDTRFMVVSNSPDWTLLIKNVKREDAGLYECQIQTEPVQQRFIRLSITEAYSMIPGGPDLHVKQGSSLRLECQLIASTEAPSFIFWYREGRMINYDDEPGVKVEATKNGSILVVDKVKLSHGANYTCSPSNAKPAYIMIHVIEEEEKPAAMHGGDRRNATSRASINVMLIFLTSLARKSIDLNSFPNCVLPALLYSSTAFDAQQALPSWLFRDDTGRSTNSKVSSFSSLNRSDLKQSRLYAKRLG</sequence>